<dbReference type="PANTHER" id="PTHR30126:SF98">
    <property type="entry name" value="HTH-TYPE TRANSCRIPTIONAL ACTIVATOR BAUR"/>
    <property type="match status" value="1"/>
</dbReference>
<keyword evidence="4" id="KW-0804">Transcription</keyword>
<comment type="similarity">
    <text evidence="1">Belongs to the LysR transcriptional regulatory family.</text>
</comment>
<proteinExistence type="inferred from homology"/>
<dbReference type="Gene3D" id="3.40.190.10">
    <property type="entry name" value="Periplasmic binding protein-like II"/>
    <property type="match status" value="2"/>
</dbReference>
<evidence type="ECO:0000256" key="4">
    <source>
        <dbReference type="ARBA" id="ARBA00023163"/>
    </source>
</evidence>
<feature type="domain" description="HTH lysR-type" evidence="5">
    <location>
        <begin position="1"/>
        <end position="58"/>
    </location>
</feature>
<evidence type="ECO:0000259" key="5">
    <source>
        <dbReference type="PROSITE" id="PS50931"/>
    </source>
</evidence>
<organism evidence="6 7">
    <name type="scientific">Ideonella livida</name>
    <dbReference type="NCBI Taxonomy" id="2707176"/>
    <lineage>
        <taxon>Bacteria</taxon>
        <taxon>Pseudomonadati</taxon>
        <taxon>Pseudomonadota</taxon>
        <taxon>Betaproteobacteria</taxon>
        <taxon>Burkholderiales</taxon>
        <taxon>Sphaerotilaceae</taxon>
        <taxon>Ideonella</taxon>
    </lineage>
</organism>
<dbReference type="Pfam" id="PF03466">
    <property type="entry name" value="LysR_substrate"/>
    <property type="match status" value="1"/>
</dbReference>
<keyword evidence="2" id="KW-0805">Transcription regulation</keyword>
<protein>
    <submittedName>
        <fullName evidence="6">LysR family transcriptional regulator</fullName>
    </submittedName>
</protein>
<sequence>MTLVQLRHFIALAETASFVQAADQVCLSQPALSRSIRALEDELGRPLFDRLGRRAELTPFGHQALVRARQLVDDAQELHSLAAPGMAGRLRLGLGSGPGALLMTPLLLDLARDPAAMATLEISRGPTERLVDALRERSLDALVVDARSLTPAPDLRSAFVHELRGAFMVRPGHPLLAAARQGPLPFSALQDYPVASTPLSEEIARMLVEHYGPQAHPERLVRLRCEEIPSLVAVASASNAVLLAVRATAPALMELPLDPPMTATARFGLVTLARRTEHPALDWLRQRLQECLVEMPPGGAPGSAPVS</sequence>
<dbReference type="InterPro" id="IPR036388">
    <property type="entry name" value="WH-like_DNA-bd_sf"/>
</dbReference>
<dbReference type="CDD" id="cd05466">
    <property type="entry name" value="PBP2_LTTR_substrate"/>
    <property type="match status" value="1"/>
</dbReference>
<dbReference type="AlphaFoldDB" id="A0A7C9PFB3"/>
<comment type="caution">
    <text evidence="6">The sequence shown here is derived from an EMBL/GenBank/DDBJ whole genome shotgun (WGS) entry which is preliminary data.</text>
</comment>
<dbReference type="InterPro" id="IPR036390">
    <property type="entry name" value="WH_DNA-bd_sf"/>
</dbReference>
<accession>A0A7C9PFB3</accession>
<evidence type="ECO:0000256" key="2">
    <source>
        <dbReference type="ARBA" id="ARBA00023015"/>
    </source>
</evidence>
<keyword evidence="7" id="KW-1185">Reference proteome</keyword>
<dbReference type="SUPFAM" id="SSF53850">
    <property type="entry name" value="Periplasmic binding protein-like II"/>
    <property type="match status" value="1"/>
</dbReference>
<dbReference type="GO" id="GO:0000976">
    <property type="term" value="F:transcription cis-regulatory region binding"/>
    <property type="evidence" value="ECO:0007669"/>
    <property type="project" value="TreeGrafter"/>
</dbReference>
<evidence type="ECO:0000313" key="6">
    <source>
        <dbReference type="EMBL" id="NDY90395.1"/>
    </source>
</evidence>
<keyword evidence="3" id="KW-0238">DNA-binding</keyword>
<dbReference type="GO" id="GO:0003700">
    <property type="term" value="F:DNA-binding transcription factor activity"/>
    <property type="evidence" value="ECO:0007669"/>
    <property type="project" value="InterPro"/>
</dbReference>
<dbReference type="InterPro" id="IPR005119">
    <property type="entry name" value="LysR_subst-bd"/>
</dbReference>
<dbReference type="PROSITE" id="PS50931">
    <property type="entry name" value="HTH_LYSR"/>
    <property type="match status" value="1"/>
</dbReference>
<dbReference type="Proteomes" id="UP000484255">
    <property type="component" value="Unassembled WGS sequence"/>
</dbReference>
<dbReference type="RefSeq" id="WP_163456246.1">
    <property type="nucleotide sequence ID" value="NZ_JAAGOH010000003.1"/>
</dbReference>
<name>A0A7C9PFB3_9BURK</name>
<evidence type="ECO:0000256" key="3">
    <source>
        <dbReference type="ARBA" id="ARBA00023125"/>
    </source>
</evidence>
<dbReference type="EMBL" id="JAAGOH010000003">
    <property type="protein sequence ID" value="NDY90395.1"/>
    <property type="molecule type" value="Genomic_DNA"/>
</dbReference>
<dbReference type="SUPFAM" id="SSF46785">
    <property type="entry name" value="Winged helix' DNA-binding domain"/>
    <property type="match status" value="1"/>
</dbReference>
<dbReference type="Gene3D" id="1.10.10.10">
    <property type="entry name" value="Winged helix-like DNA-binding domain superfamily/Winged helix DNA-binding domain"/>
    <property type="match status" value="1"/>
</dbReference>
<dbReference type="Pfam" id="PF00126">
    <property type="entry name" value="HTH_1"/>
    <property type="match status" value="1"/>
</dbReference>
<dbReference type="FunFam" id="1.10.10.10:FF:000001">
    <property type="entry name" value="LysR family transcriptional regulator"/>
    <property type="match status" value="1"/>
</dbReference>
<dbReference type="InterPro" id="IPR000847">
    <property type="entry name" value="LysR_HTH_N"/>
</dbReference>
<dbReference type="PRINTS" id="PR00039">
    <property type="entry name" value="HTHLYSR"/>
</dbReference>
<gene>
    <name evidence="6" type="ORF">G3A44_04195</name>
</gene>
<dbReference type="PANTHER" id="PTHR30126">
    <property type="entry name" value="HTH-TYPE TRANSCRIPTIONAL REGULATOR"/>
    <property type="match status" value="1"/>
</dbReference>
<reference evidence="6 7" key="1">
    <citation type="submission" date="2020-02" db="EMBL/GenBank/DDBJ databases">
        <title>Ideonella bacterium strain TBM-1.</title>
        <authorList>
            <person name="Chen W.-M."/>
        </authorList>
    </citation>
    <scope>NUCLEOTIDE SEQUENCE [LARGE SCALE GENOMIC DNA]</scope>
    <source>
        <strain evidence="6 7">TBM-1</strain>
    </source>
</reference>
<evidence type="ECO:0000313" key="7">
    <source>
        <dbReference type="Proteomes" id="UP000484255"/>
    </source>
</evidence>
<evidence type="ECO:0000256" key="1">
    <source>
        <dbReference type="ARBA" id="ARBA00009437"/>
    </source>
</evidence>